<evidence type="ECO:0000313" key="18">
    <source>
        <dbReference type="Proteomes" id="UP001055439"/>
    </source>
</evidence>
<dbReference type="GO" id="GO:0016567">
    <property type="term" value="P:protein ubiquitination"/>
    <property type="evidence" value="ECO:0007669"/>
    <property type="project" value="InterPro"/>
</dbReference>
<dbReference type="EMBL" id="CP097504">
    <property type="protein sequence ID" value="URD86972.1"/>
    <property type="molecule type" value="Genomic_DNA"/>
</dbReference>
<dbReference type="Gene3D" id="3.30.40.10">
    <property type="entry name" value="Zinc/RING finger domain, C3HC4 (zinc finger)"/>
    <property type="match status" value="1"/>
</dbReference>
<dbReference type="Proteomes" id="UP001055439">
    <property type="component" value="Chromosome 2"/>
</dbReference>
<evidence type="ECO:0000256" key="2">
    <source>
        <dbReference type="ARBA" id="ARBA00004167"/>
    </source>
</evidence>
<keyword evidence="7" id="KW-0479">Metal-binding</keyword>
<keyword evidence="8 13" id="KW-0863">Zinc-finger</keyword>
<gene>
    <name evidence="17" type="ORF">MUK42_28690</name>
</gene>
<dbReference type="AlphaFoldDB" id="A0A9E7JNB4"/>
<evidence type="ECO:0000256" key="13">
    <source>
        <dbReference type="PROSITE-ProRule" id="PRU00175"/>
    </source>
</evidence>
<keyword evidence="9" id="KW-0833">Ubl conjugation pathway</keyword>
<proteinExistence type="predicted"/>
<dbReference type="PANTHER" id="PTHR46913">
    <property type="entry name" value="RING-H2 FINGER PROTEIN ATL16"/>
    <property type="match status" value="1"/>
</dbReference>
<dbReference type="InterPro" id="IPR001841">
    <property type="entry name" value="Znf_RING"/>
</dbReference>
<evidence type="ECO:0000256" key="12">
    <source>
        <dbReference type="ARBA" id="ARBA00023136"/>
    </source>
</evidence>
<dbReference type="FunFam" id="3.30.40.10:FF:000187">
    <property type="entry name" value="E3 ubiquitin-protein ligase ATL6"/>
    <property type="match status" value="1"/>
</dbReference>
<evidence type="ECO:0000256" key="4">
    <source>
        <dbReference type="ARBA" id="ARBA00012483"/>
    </source>
</evidence>
<evidence type="ECO:0000313" key="17">
    <source>
        <dbReference type="EMBL" id="URD86971.1"/>
    </source>
</evidence>
<protein>
    <recommendedName>
        <fullName evidence="4">RING-type E3 ubiquitin transferase</fullName>
        <ecNumber evidence="4">2.3.2.27</ecNumber>
    </recommendedName>
</protein>
<comment type="pathway">
    <text evidence="3">Protein modification; protein ubiquitination.</text>
</comment>
<name>A0A9E7JNB4_9LILI</name>
<feature type="region of interest" description="Disordered" evidence="14">
    <location>
        <begin position="293"/>
        <end position="314"/>
    </location>
</feature>
<evidence type="ECO:0000256" key="1">
    <source>
        <dbReference type="ARBA" id="ARBA00000900"/>
    </source>
</evidence>
<dbReference type="GO" id="GO:0061630">
    <property type="term" value="F:ubiquitin protein ligase activity"/>
    <property type="evidence" value="ECO:0007669"/>
    <property type="project" value="UniProtKB-EC"/>
</dbReference>
<organism evidence="17 18">
    <name type="scientific">Musa troglodytarum</name>
    <name type="common">fe'i banana</name>
    <dbReference type="NCBI Taxonomy" id="320322"/>
    <lineage>
        <taxon>Eukaryota</taxon>
        <taxon>Viridiplantae</taxon>
        <taxon>Streptophyta</taxon>
        <taxon>Embryophyta</taxon>
        <taxon>Tracheophyta</taxon>
        <taxon>Spermatophyta</taxon>
        <taxon>Magnoliopsida</taxon>
        <taxon>Liliopsida</taxon>
        <taxon>Zingiberales</taxon>
        <taxon>Musaceae</taxon>
        <taxon>Musa</taxon>
    </lineage>
</organism>
<keyword evidence="18" id="KW-1185">Reference proteome</keyword>
<evidence type="ECO:0000259" key="16">
    <source>
        <dbReference type="PROSITE" id="PS50089"/>
    </source>
</evidence>
<feature type="domain" description="RING-type" evidence="16">
    <location>
        <begin position="147"/>
        <end position="189"/>
    </location>
</feature>
<dbReference type="OrthoDB" id="9984778at2759"/>
<evidence type="ECO:0000256" key="5">
    <source>
        <dbReference type="ARBA" id="ARBA00022679"/>
    </source>
</evidence>
<dbReference type="SUPFAM" id="SSF57850">
    <property type="entry name" value="RING/U-box"/>
    <property type="match status" value="1"/>
</dbReference>
<evidence type="ECO:0000256" key="3">
    <source>
        <dbReference type="ARBA" id="ARBA00004906"/>
    </source>
</evidence>
<dbReference type="GO" id="GO:0016020">
    <property type="term" value="C:membrane"/>
    <property type="evidence" value="ECO:0007669"/>
    <property type="project" value="UniProtKB-SubCell"/>
</dbReference>
<keyword evidence="6 15" id="KW-0812">Transmembrane</keyword>
<evidence type="ECO:0000256" key="11">
    <source>
        <dbReference type="ARBA" id="ARBA00022989"/>
    </source>
</evidence>
<evidence type="ECO:0000256" key="14">
    <source>
        <dbReference type="SAM" id="MobiDB-lite"/>
    </source>
</evidence>
<accession>A0A9E7JNB4</accession>
<sequence>MAVRPARLLFPAPNASSLCGFLESCTPPPPPPPPPSSPGLPTTIRFHHSSLLPALPISAAFLIAAAVLVLVLAYFVFRRRRHRRRAAPDEPLAGGPLEEDGGGDGDEVIHHVWYIRTVGLDESTIRAISALAYKAADGVLGAPASDCAVCLSEFREDELVRLLPKCGHAFHLGCIDTWLRSHVNCPLCRAPVVVSSSAASSGGTGTNHVDPNNLSSAVADSEQINVRLSESARGASEEEPEVERLELGAGNRTVLYPFTSSEQRVTVDIGEDGFQPIRRSISMDSFTCSSSIHGLASDEDLSNNRRKPSLEEEVWDDGTRRKQWNASSGASLHKETERSLSSISGRFFLSRQGRARRSLLPL</sequence>
<evidence type="ECO:0000256" key="7">
    <source>
        <dbReference type="ARBA" id="ARBA00022723"/>
    </source>
</evidence>
<evidence type="ECO:0000256" key="15">
    <source>
        <dbReference type="SAM" id="Phobius"/>
    </source>
</evidence>
<reference evidence="17" key="1">
    <citation type="submission" date="2022-05" db="EMBL/GenBank/DDBJ databases">
        <title>The Musa troglodytarum L. genome provides insights into the mechanism of non-climacteric behaviour and enrichment of carotenoids.</title>
        <authorList>
            <person name="Wang J."/>
        </authorList>
    </citation>
    <scope>NUCLEOTIDE SEQUENCE</scope>
    <source>
        <tissue evidence="17">Leaf</tissue>
    </source>
</reference>
<dbReference type="PANTHER" id="PTHR46913:SF19">
    <property type="entry name" value="RING-TYPE E3 UBIQUITIN TRANSFERASE"/>
    <property type="match status" value="1"/>
</dbReference>
<dbReference type="InterPro" id="IPR044600">
    <property type="entry name" value="ATL1/ATL16-like"/>
</dbReference>
<evidence type="ECO:0000256" key="8">
    <source>
        <dbReference type="ARBA" id="ARBA00022771"/>
    </source>
</evidence>
<feature type="transmembrane region" description="Helical" evidence="15">
    <location>
        <begin position="55"/>
        <end position="77"/>
    </location>
</feature>
<keyword evidence="5" id="KW-0808">Transferase</keyword>
<evidence type="ECO:0000256" key="9">
    <source>
        <dbReference type="ARBA" id="ARBA00022786"/>
    </source>
</evidence>
<dbReference type="InterPro" id="IPR013083">
    <property type="entry name" value="Znf_RING/FYVE/PHD"/>
</dbReference>
<dbReference type="SMART" id="SM00184">
    <property type="entry name" value="RING"/>
    <property type="match status" value="1"/>
</dbReference>
<comment type="subcellular location">
    <subcellularLocation>
        <location evidence="2">Membrane</location>
        <topology evidence="2">Single-pass membrane protein</topology>
    </subcellularLocation>
</comment>
<keyword evidence="11 15" id="KW-1133">Transmembrane helix</keyword>
<dbReference type="EC" id="2.3.2.27" evidence="4"/>
<dbReference type="GO" id="GO:0008270">
    <property type="term" value="F:zinc ion binding"/>
    <property type="evidence" value="ECO:0007669"/>
    <property type="project" value="UniProtKB-KW"/>
</dbReference>
<evidence type="ECO:0000256" key="6">
    <source>
        <dbReference type="ARBA" id="ARBA00022692"/>
    </source>
</evidence>
<dbReference type="EMBL" id="CP097504">
    <property type="protein sequence ID" value="URD86973.1"/>
    <property type="molecule type" value="Genomic_DNA"/>
</dbReference>
<dbReference type="EMBL" id="CP097504">
    <property type="protein sequence ID" value="URD86971.1"/>
    <property type="molecule type" value="Genomic_DNA"/>
</dbReference>
<dbReference type="Pfam" id="PF13639">
    <property type="entry name" value="zf-RING_2"/>
    <property type="match status" value="1"/>
</dbReference>
<dbReference type="PROSITE" id="PS50089">
    <property type="entry name" value="ZF_RING_2"/>
    <property type="match status" value="1"/>
</dbReference>
<comment type="catalytic activity">
    <reaction evidence="1">
        <text>S-ubiquitinyl-[E2 ubiquitin-conjugating enzyme]-L-cysteine + [acceptor protein]-L-lysine = [E2 ubiquitin-conjugating enzyme]-L-cysteine + N(6)-ubiquitinyl-[acceptor protein]-L-lysine.</text>
        <dbReference type="EC" id="2.3.2.27"/>
    </reaction>
</comment>
<keyword evidence="12 15" id="KW-0472">Membrane</keyword>
<evidence type="ECO:0000256" key="10">
    <source>
        <dbReference type="ARBA" id="ARBA00022833"/>
    </source>
</evidence>
<keyword evidence="10" id="KW-0862">Zinc</keyword>
<dbReference type="CDD" id="cd16461">
    <property type="entry name" value="RING-H2_EL5-like"/>
    <property type="match status" value="1"/>
</dbReference>